<feature type="transmembrane region" description="Helical" evidence="2">
    <location>
        <begin position="321"/>
        <end position="341"/>
    </location>
</feature>
<feature type="transmembrane region" description="Helical" evidence="2">
    <location>
        <begin position="131"/>
        <end position="151"/>
    </location>
</feature>
<keyword evidence="2" id="KW-0812">Transmembrane</keyword>
<name>A0ABD5E5D0_9ACTN</name>
<evidence type="ECO:0000256" key="1">
    <source>
        <dbReference type="SAM" id="MobiDB-lite"/>
    </source>
</evidence>
<feature type="transmembrane region" description="Helical" evidence="2">
    <location>
        <begin position="157"/>
        <end position="175"/>
    </location>
</feature>
<dbReference type="AlphaFoldDB" id="A0ABD5E5D0"/>
<gene>
    <name evidence="3" type="ORF">RM574_14150</name>
</gene>
<reference evidence="4" key="1">
    <citation type="submission" date="2023-07" db="EMBL/GenBank/DDBJ databases">
        <title>30 novel species of actinomycetes from the DSMZ collection.</title>
        <authorList>
            <person name="Nouioui I."/>
        </authorList>
    </citation>
    <scope>NUCLEOTIDE SEQUENCE [LARGE SCALE GENOMIC DNA]</scope>
    <source>
        <strain evidence="4">DSM 41982</strain>
    </source>
</reference>
<feature type="region of interest" description="Disordered" evidence="1">
    <location>
        <begin position="1"/>
        <end position="45"/>
    </location>
</feature>
<organism evidence="3 4">
    <name type="scientific">Streptomyces evansiae</name>
    <dbReference type="NCBI Taxonomy" id="3075535"/>
    <lineage>
        <taxon>Bacteria</taxon>
        <taxon>Bacillati</taxon>
        <taxon>Actinomycetota</taxon>
        <taxon>Actinomycetes</taxon>
        <taxon>Kitasatosporales</taxon>
        <taxon>Streptomycetaceae</taxon>
        <taxon>Streptomyces</taxon>
    </lineage>
</organism>
<evidence type="ECO:0008006" key="5">
    <source>
        <dbReference type="Google" id="ProtNLM"/>
    </source>
</evidence>
<feature type="transmembrane region" description="Helical" evidence="2">
    <location>
        <begin position="187"/>
        <end position="204"/>
    </location>
</feature>
<feature type="transmembrane region" description="Helical" evidence="2">
    <location>
        <begin position="265"/>
        <end position="284"/>
    </location>
</feature>
<sequence length="405" mass="41051">MSSPTRPHTGTAEGGRQGSPGPDPAAPAPEPSADPGPPPAAPASAVDPVKSLMLIHYDLCADAVDPLEIAAGLEARGVTERTARAYRHRDVFALAEEMYARVPHTEDHAAAELHAPPATPRARGPRALARLFLLPLPAVLAAAGLAAWPHTAGRPRLALAAATGIAVLLALRACLRRGPLGSRFPAAPGTVAYVLLLLAAALYGEGLISQAISGGPDGSWAPRTAPLLALLASLVPAAACVRAFRRGAGRRLGSSRSLDDFAAAVWPLLLALFALYLCTLWGLLGVSAATLHQATGLLSAGSLGALLLLARLMVQHGRAEAARAALLIACAGQFLALASLFASRLPGAAALATPVERLTALGGTGAVPALACSLAVLTLLVRTVPALSRASAHAKAAAETPGAPR</sequence>
<evidence type="ECO:0000313" key="4">
    <source>
        <dbReference type="Proteomes" id="UP001183607"/>
    </source>
</evidence>
<accession>A0ABD5E5D0</accession>
<evidence type="ECO:0000256" key="2">
    <source>
        <dbReference type="SAM" id="Phobius"/>
    </source>
</evidence>
<comment type="caution">
    <text evidence="3">The sequence shown here is derived from an EMBL/GenBank/DDBJ whole genome shotgun (WGS) entry which is preliminary data.</text>
</comment>
<feature type="transmembrane region" description="Helical" evidence="2">
    <location>
        <begin position="290"/>
        <end position="309"/>
    </location>
</feature>
<proteinExistence type="predicted"/>
<dbReference type="RefSeq" id="WP_311677087.1">
    <property type="nucleotide sequence ID" value="NZ_JAVRER010000018.1"/>
</dbReference>
<dbReference type="Proteomes" id="UP001183607">
    <property type="component" value="Unassembled WGS sequence"/>
</dbReference>
<feature type="compositionally biased region" description="Pro residues" evidence="1">
    <location>
        <begin position="21"/>
        <end position="41"/>
    </location>
</feature>
<feature type="transmembrane region" description="Helical" evidence="2">
    <location>
        <begin position="361"/>
        <end position="381"/>
    </location>
</feature>
<feature type="transmembrane region" description="Helical" evidence="2">
    <location>
        <begin position="224"/>
        <end position="244"/>
    </location>
</feature>
<evidence type="ECO:0000313" key="3">
    <source>
        <dbReference type="EMBL" id="MDT0416631.1"/>
    </source>
</evidence>
<keyword evidence="2" id="KW-1133">Transmembrane helix</keyword>
<protein>
    <recommendedName>
        <fullName evidence="5">Integral membrane protein</fullName>
    </recommendedName>
</protein>
<dbReference type="EMBL" id="JAVRER010000018">
    <property type="protein sequence ID" value="MDT0416631.1"/>
    <property type="molecule type" value="Genomic_DNA"/>
</dbReference>
<keyword evidence="2" id="KW-0472">Membrane</keyword>